<accession>A0ABR3NPF1</accession>
<keyword evidence="2" id="KW-1185">Reference proteome</keyword>
<protein>
    <submittedName>
        <fullName evidence="1">Uncharacterized protein</fullName>
    </submittedName>
</protein>
<dbReference type="EMBL" id="JAYMGO010000003">
    <property type="protein sequence ID" value="KAL1278526.1"/>
    <property type="molecule type" value="Genomic_DNA"/>
</dbReference>
<proteinExistence type="predicted"/>
<comment type="caution">
    <text evidence="1">The sequence shown here is derived from an EMBL/GenBank/DDBJ whole genome shotgun (WGS) entry which is preliminary data.</text>
</comment>
<organism evidence="1 2">
    <name type="scientific">Cirrhinus molitorella</name>
    <name type="common">mud carp</name>
    <dbReference type="NCBI Taxonomy" id="172907"/>
    <lineage>
        <taxon>Eukaryota</taxon>
        <taxon>Metazoa</taxon>
        <taxon>Chordata</taxon>
        <taxon>Craniata</taxon>
        <taxon>Vertebrata</taxon>
        <taxon>Euteleostomi</taxon>
        <taxon>Actinopterygii</taxon>
        <taxon>Neopterygii</taxon>
        <taxon>Teleostei</taxon>
        <taxon>Ostariophysi</taxon>
        <taxon>Cypriniformes</taxon>
        <taxon>Cyprinidae</taxon>
        <taxon>Labeoninae</taxon>
        <taxon>Labeonini</taxon>
        <taxon>Cirrhinus</taxon>
    </lineage>
</organism>
<dbReference type="Proteomes" id="UP001558613">
    <property type="component" value="Unassembled WGS sequence"/>
</dbReference>
<reference evidence="1 2" key="1">
    <citation type="submission" date="2023-09" db="EMBL/GenBank/DDBJ databases">
        <authorList>
            <person name="Wang M."/>
        </authorList>
    </citation>
    <scope>NUCLEOTIDE SEQUENCE [LARGE SCALE GENOMIC DNA]</scope>
    <source>
        <strain evidence="1">GT-2023</strain>
        <tissue evidence="1">Liver</tissue>
    </source>
</reference>
<sequence length="123" mass="13871">MAHIIFSYIPPQGFLVHIAFRHKIGGVPALRSKNNILFLSARDSCHSFVVATSRPERFLSDKSIRRGRIVLRSAPSLQICSGRREPFPAPQSSWVNAHKSFKALSAGQHSQFLRELLEQRIPP</sequence>
<evidence type="ECO:0000313" key="2">
    <source>
        <dbReference type="Proteomes" id="UP001558613"/>
    </source>
</evidence>
<name>A0ABR3NPF1_9TELE</name>
<gene>
    <name evidence="1" type="ORF">QQF64_025199</name>
</gene>
<evidence type="ECO:0000313" key="1">
    <source>
        <dbReference type="EMBL" id="KAL1278526.1"/>
    </source>
</evidence>